<keyword evidence="3" id="KW-1185">Reference proteome</keyword>
<reference evidence="3" key="1">
    <citation type="journal article" date="2013" name="Science">
        <title>Comparative analysis of bat genomes provides insight into the evolution of flight and immunity.</title>
        <authorList>
            <person name="Zhang G."/>
            <person name="Cowled C."/>
            <person name="Shi Z."/>
            <person name="Huang Z."/>
            <person name="Bishop-Lilly K.A."/>
            <person name="Fang X."/>
            <person name="Wynne J.W."/>
            <person name="Xiong Z."/>
            <person name="Baker M.L."/>
            <person name="Zhao W."/>
            <person name="Tachedjian M."/>
            <person name="Zhu Y."/>
            <person name="Zhou P."/>
            <person name="Jiang X."/>
            <person name="Ng J."/>
            <person name="Yang L."/>
            <person name="Wu L."/>
            <person name="Xiao J."/>
            <person name="Feng Y."/>
            <person name="Chen Y."/>
            <person name="Sun X."/>
            <person name="Zhang Y."/>
            <person name="Marsh G.A."/>
            <person name="Crameri G."/>
            <person name="Broder C.C."/>
            <person name="Frey K.G."/>
            <person name="Wang L.F."/>
            <person name="Wang J."/>
        </authorList>
    </citation>
    <scope>NUCLEOTIDE SEQUENCE [LARGE SCALE GENOMIC DNA]</scope>
</reference>
<name>L5K754_PTEAL</name>
<dbReference type="Proteomes" id="UP000010552">
    <property type="component" value="Unassembled WGS sequence"/>
</dbReference>
<dbReference type="EMBL" id="KB030979">
    <property type="protein sequence ID" value="ELK07202.1"/>
    <property type="molecule type" value="Genomic_DNA"/>
</dbReference>
<feature type="compositionally biased region" description="Polar residues" evidence="1">
    <location>
        <begin position="49"/>
        <end position="65"/>
    </location>
</feature>
<sequence>MPRKAERLQDCFIKDETPNTSLCKTRDLNEFGCCVCAVKRALARPVRVQTRTYSTRVQTPFSNPQPGRKRPGPKDTSPRVSELLRETTGNRG</sequence>
<accession>L5K754</accession>
<proteinExistence type="predicted"/>
<protein>
    <submittedName>
        <fullName evidence="2">Uncharacterized protein</fullName>
    </submittedName>
</protein>
<evidence type="ECO:0000256" key="1">
    <source>
        <dbReference type="SAM" id="MobiDB-lite"/>
    </source>
</evidence>
<evidence type="ECO:0000313" key="2">
    <source>
        <dbReference type="EMBL" id="ELK07202.1"/>
    </source>
</evidence>
<evidence type="ECO:0000313" key="3">
    <source>
        <dbReference type="Proteomes" id="UP000010552"/>
    </source>
</evidence>
<feature type="region of interest" description="Disordered" evidence="1">
    <location>
        <begin position="49"/>
        <end position="92"/>
    </location>
</feature>
<gene>
    <name evidence="2" type="ORF">PAL_GLEAN10012437</name>
</gene>
<dbReference type="InParanoid" id="L5K754"/>
<dbReference type="AlphaFoldDB" id="L5K754"/>
<feature type="compositionally biased region" description="Basic and acidic residues" evidence="1">
    <location>
        <begin position="72"/>
        <end position="85"/>
    </location>
</feature>
<organism evidence="2 3">
    <name type="scientific">Pteropus alecto</name>
    <name type="common">Black flying fox</name>
    <dbReference type="NCBI Taxonomy" id="9402"/>
    <lineage>
        <taxon>Eukaryota</taxon>
        <taxon>Metazoa</taxon>
        <taxon>Chordata</taxon>
        <taxon>Craniata</taxon>
        <taxon>Vertebrata</taxon>
        <taxon>Euteleostomi</taxon>
        <taxon>Mammalia</taxon>
        <taxon>Eutheria</taxon>
        <taxon>Laurasiatheria</taxon>
        <taxon>Chiroptera</taxon>
        <taxon>Yinpterochiroptera</taxon>
        <taxon>Pteropodoidea</taxon>
        <taxon>Pteropodidae</taxon>
        <taxon>Pteropodinae</taxon>
        <taxon>Pteropus</taxon>
    </lineage>
</organism>